<comment type="subcellular location">
    <subcellularLocation>
        <location evidence="1">Membrane</location>
    </subcellularLocation>
</comment>
<feature type="domain" description="HemY N-terminal" evidence="7">
    <location>
        <begin position="29"/>
        <end position="129"/>
    </location>
</feature>
<evidence type="ECO:0000256" key="5">
    <source>
        <dbReference type="SAM" id="MobiDB-lite"/>
    </source>
</evidence>
<accession>A0ABV7VDX4</accession>
<gene>
    <name evidence="8" type="ORF">ACFOOQ_08885</name>
</gene>
<sequence>MMRLLRTGLTIAILMVLAGLAAWLADQPGRVQINWFGYLVETPAPVLALLVILLAVAVFVVAWIIAWAAALPQRRRLKRQAKGYANFAAGMVAVAAGEPDRAMKLAARATQQLDDPALARLLAAHAAQLGGDEDGARKAFTALAADPGTAFLGLRGLLADARQRGDRAAALDLAGRASVLRPASPFAAEAELRLMVEAGNWLAARRRLEVARKKKAVSKDGAQQLGARLDLAEAQAELVQGHLQPARKLAEQAAKQLPEHPVPPLLLARAADTPASRDAAAKALRRAWARQPAEALAEAWLALQQDLPADTLVQRARDFAADQSQATESQLLIAAAALQAHDYAGARSALAAADHAGRWGARLMARLAEEGDGDAAVADTWRAKASYGGDVALWQCGACGIGQADWMPLCPSCGGFDTLDPTALGETAPLAQPPRPLLPAAEIR</sequence>
<dbReference type="Pfam" id="PF07219">
    <property type="entry name" value="HemY_N"/>
    <property type="match status" value="1"/>
</dbReference>
<evidence type="ECO:0000256" key="1">
    <source>
        <dbReference type="ARBA" id="ARBA00004370"/>
    </source>
</evidence>
<dbReference type="InterPro" id="IPR010817">
    <property type="entry name" value="HemY_N"/>
</dbReference>
<keyword evidence="3 6" id="KW-1133">Transmembrane helix</keyword>
<dbReference type="InterPro" id="IPR011990">
    <property type="entry name" value="TPR-like_helical_dom_sf"/>
</dbReference>
<evidence type="ECO:0000256" key="3">
    <source>
        <dbReference type="ARBA" id="ARBA00022989"/>
    </source>
</evidence>
<comment type="caution">
    <text evidence="8">The sequence shown here is derived from an EMBL/GenBank/DDBJ whole genome shotgun (WGS) entry which is preliminary data.</text>
</comment>
<reference evidence="9" key="1">
    <citation type="journal article" date="2019" name="Int. J. Syst. Evol. Microbiol.">
        <title>The Global Catalogue of Microorganisms (GCM) 10K type strain sequencing project: providing services to taxonomists for standard genome sequencing and annotation.</title>
        <authorList>
            <consortium name="The Broad Institute Genomics Platform"/>
            <consortium name="The Broad Institute Genome Sequencing Center for Infectious Disease"/>
            <person name="Wu L."/>
            <person name="Ma J."/>
        </authorList>
    </citation>
    <scope>NUCLEOTIDE SEQUENCE [LARGE SCALE GENOMIC DNA]</scope>
    <source>
        <strain evidence="9">KCTC 42182</strain>
    </source>
</reference>
<feature type="region of interest" description="Disordered" evidence="5">
    <location>
        <begin position="424"/>
        <end position="444"/>
    </location>
</feature>
<organism evidence="8 9">
    <name type="scientific">Ferrovibrio xuzhouensis</name>
    <dbReference type="NCBI Taxonomy" id="1576914"/>
    <lineage>
        <taxon>Bacteria</taxon>
        <taxon>Pseudomonadati</taxon>
        <taxon>Pseudomonadota</taxon>
        <taxon>Alphaproteobacteria</taxon>
        <taxon>Rhodospirillales</taxon>
        <taxon>Rhodospirillaceae</taxon>
        <taxon>Ferrovibrio</taxon>
    </lineage>
</organism>
<dbReference type="Gene3D" id="1.25.40.10">
    <property type="entry name" value="Tetratricopeptide repeat domain"/>
    <property type="match status" value="1"/>
</dbReference>
<evidence type="ECO:0000256" key="2">
    <source>
        <dbReference type="ARBA" id="ARBA00022692"/>
    </source>
</evidence>
<keyword evidence="9" id="KW-1185">Reference proteome</keyword>
<protein>
    <submittedName>
        <fullName evidence="8">Heme biosynthesis HemY N-terminal domain-containing protein</fullName>
    </submittedName>
</protein>
<evidence type="ECO:0000256" key="4">
    <source>
        <dbReference type="ARBA" id="ARBA00023136"/>
    </source>
</evidence>
<evidence type="ECO:0000313" key="8">
    <source>
        <dbReference type="EMBL" id="MFC3675656.1"/>
    </source>
</evidence>
<evidence type="ECO:0000259" key="7">
    <source>
        <dbReference type="Pfam" id="PF07219"/>
    </source>
</evidence>
<evidence type="ECO:0000313" key="9">
    <source>
        <dbReference type="Proteomes" id="UP001595711"/>
    </source>
</evidence>
<name>A0ABV7VDX4_9PROT</name>
<dbReference type="RefSeq" id="WP_379724632.1">
    <property type="nucleotide sequence ID" value="NZ_JBHRYJ010000001.1"/>
</dbReference>
<feature type="transmembrane region" description="Helical" evidence="6">
    <location>
        <begin position="48"/>
        <end position="70"/>
    </location>
</feature>
<evidence type="ECO:0000256" key="6">
    <source>
        <dbReference type="SAM" id="Phobius"/>
    </source>
</evidence>
<keyword evidence="2 6" id="KW-0812">Transmembrane</keyword>
<dbReference type="Proteomes" id="UP001595711">
    <property type="component" value="Unassembled WGS sequence"/>
</dbReference>
<keyword evidence="4 6" id="KW-0472">Membrane</keyword>
<dbReference type="EMBL" id="JBHRYJ010000001">
    <property type="protein sequence ID" value="MFC3675656.1"/>
    <property type="molecule type" value="Genomic_DNA"/>
</dbReference>
<proteinExistence type="predicted"/>